<keyword evidence="7 13" id="KW-0418">Kinase</keyword>
<feature type="domain" description="Histidine kinase" evidence="11">
    <location>
        <begin position="255"/>
        <end position="463"/>
    </location>
</feature>
<protein>
    <recommendedName>
        <fullName evidence="3">histidine kinase</fullName>
        <ecNumber evidence="3">2.7.13.3</ecNumber>
    </recommendedName>
</protein>
<evidence type="ECO:0000313" key="14">
    <source>
        <dbReference type="Proteomes" id="UP001595872"/>
    </source>
</evidence>
<evidence type="ECO:0000313" key="13">
    <source>
        <dbReference type="EMBL" id="MFC4912529.1"/>
    </source>
</evidence>
<dbReference type="InterPro" id="IPR003660">
    <property type="entry name" value="HAMP_dom"/>
</dbReference>
<evidence type="ECO:0000256" key="9">
    <source>
        <dbReference type="ARBA" id="ARBA00023012"/>
    </source>
</evidence>
<dbReference type="Pfam" id="PF02518">
    <property type="entry name" value="HATPase_c"/>
    <property type="match status" value="1"/>
</dbReference>
<evidence type="ECO:0000256" key="1">
    <source>
        <dbReference type="ARBA" id="ARBA00000085"/>
    </source>
</evidence>
<dbReference type="PANTHER" id="PTHR45436">
    <property type="entry name" value="SENSOR HISTIDINE KINASE YKOH"/>
    <property type="match status" value="1"/>
</dbReference>
<keyword evidence="8" id="KW-1133">Transmembrane helix</keyword>
<keyword evidence="4" id="KW-0597">Phosphoprotein</keyword>
<dbReference type="GO" id="GO:0016301">
    <property type="term" value="F:kinase activity"/>
    <property type="evidence" value="ECO:0007669"/>
    <property type="project" value="UniProtKB-KW"/>
</dbReference>
<dbReference type="PRINTS" id="PR00344">
    <property type="entry name" value="BCTRLSENSOR"/>
</dbReference>
<gene>
    <name evidence="13" type="ORF">ACFPCY_34875</name>
</gene>
<dbReference type="InterPro" id="IPR003661">
    <property type="entry name" value="HisK_dim/P_dom"/>
</dbReference>
<dbReference type="InterPro" id="IPR036890">
    <property type="entry name" value="HATPase_C_sf"/>
</dbReference>
<dbReference type="InterPro" id="IPR005467">
    <property type="entry name" value="His_kinase_dom"/>
</dbReference>
<keyword evidence="9" id="KW-0902">Two-component regulatory system</keyword>
<evidence type="ECO:0000256" key="6">
    <source>
        <dbReference type="ARBA" id="ARBA00022692"/>
    </source>
</evidence>
<comment type="catalytic activity">
    <reaction evidence="1">
        <text>ATP + protein L-histidine = ADP + protein N-phospho-L-histidine.</text>
        <dbReference type="EC" id="2.7.13.3"/>
    </reaction>
</comment>
<dbReference type="EC" id="2.7.13.3" evidence="3"/>
<keyword evidence="10" id="KW-0472">Membrane</keyword>
<dbReference type="InterPro" id="IPR003594">
    <property type="entry name" value="HATPase_dom"/>
</dbReference>
<dbReference type="SUPFAM" id="SSF158472">
    <property type="entry name" value="HAMP domain-like"/>
    <property type="match status" value="1"/>
</dbReference>
<name>A0ABV9U9F7_9ACTN</name>
<dbReference type="InterPro" id="IPR004358">
    <property type="entry name" value="Sig_transdc_His_kin-like_C"/>
</dbReference>
<accession>A0ABV9U9F7</accession>
<evidence type="ECO:0000259" key="11">
    <source>
        <dbReference type="PROSITE" id="PS50109"/>
    </source>
</evidence>
<dbReference type="InterPro" id="IPR036097">
    <property type="entry name" value="HisK_dim/P_sf"/>
</dbReference>
<keyword evidence="14" id="KW-1185">Reference proteome</keyword>
<comment type="subcellular location">
    <subcellularLocation>
        <location evidence="2">Cell membrane</location>
    </subcellularLocation>
</comment>
<evidence type="ECO:0000256" key="5">
    <source>
        <dbReference type="ARBA" id="ARBA00022679"/>
    </source>
</evidence>
<evidence type="ECO:0000256" key="3">
    <source>
        <dbReference type="ARBA" id="ARBA00012438"/>
    </source>
</evidence>
<dbReference type="Gene3D" id="6.10.340.10">
    <property type="match status" value="1"/>
</dbReference>
<dbReference type="PROSITE" id="PS50885">
    <property type="entry name" value="HAMP"/>
    <property type="match status" value="1"/>
</dbReference>
<dbReference type="PROSITE" id="PS50109">
    <property type="entry name" value="HIS_KIN"/>
    <property type="match status" value="1"/>
</dbReference>
<dbReference type="EMBL" id="JBHSIT010000012">
    <property type="protein sequence ID" value="MFC4912529.1"/>
    <property type="molecule type" value="Genomic_DNA"/>
</dbReference>
<dbReference type="InterPro" id="IPR050428">
    <property type="entry name" value="TCS_sensor_his_kinase"/>
</dbReference>
<reference evidence="14" key="1">
    <citation type="journal article" date="2019" name="Int. J. Syst. Evol. Microbiol.">
        <title>The Global Catalogue of Microorganisms (GCM) 10K type strain sequencing project: providing services to taxonomists for standard genome sequencing and annotation.</title>
        <authorList>
            <consortium name="The Broad Institute Genomics Platform"/>
            <consortium name="The Broad Institute Genome Sequencing Center for Infectious Disease"/>
            <person name="Wu L."/>
            <person name="Ma J."/>
        </authorList>
    </citation>
    <scope>NUCLEOTIDE SEQUENCE [LARGE SCALE GENOMIC DNA]</scope>
    <source>
        <strain evidence="14">KLKA75</strain>
    </source>
</reference>
<dbReference type="Pfam" id="PF00672">
    <property type="entry name" value="HAMP"/>
    <property type="match status" value="1"/>
</dbReference>
<feature type="domain" description="HAMP" evidence="12">
    <location>
        <begin position="186"/>
        <end position="240"/>
    </location>
</feature>
<keyword evidence="6" id="KW-0812">Transmembrane</keyword>
<dbReference type="Gene3D" id="1.10.287.130">
    <property type="match status" value="1"/>
</dbReference>
<evidence type="ECO:0000256" key="10">
    <source>
        <dbReference type="ARBA" id="ARBA00023136"/>
    </source>
</evidence>
<dbReference type="SMART" id="SM00388">
    <property type="entry name" value="HisKA"/>
    <property type="match status" value="1"/>
</dbReference>
<sequence length="478" mass="50289">MSLNARLLTGLLAVTFAGLLVMGLVSAFVLHNYLMHRVDGQLEATRDRAVTRLKPGLPDDGMAPARFLVISVAPSGRMKVLSGDDPDPGAAEDAIQRLGTAELSRRAADRRPFSLPGLRAVARVRPPRSDVASLAPRAAGRGNDVVVVAAPLAEIRAATLSLVVTELATAALLLVALALVGRWLIRRGLRPLHQMATTAQVIALGGNLGARMSGADRRTETGRLAGAINVMLGRIEQAFAARARSEARVREFAADASHELRTPLTTIQGYAELYRQGALGPDRLPDAMRRIEEEARRMSSLVGDLLELARLDREASLEPAPVDLAALARDAVADAQAADPDRPVRLESPSSLVATVDEARIRQVLANLLTNVRVHTPSGTGATVRLQAPHAGQVVLEVADEGPGMSPEDAARAFERFHSGGTTGAGLGLPIVAAIAAAHGGHAELFSAPNTGTTVRVTLPTPPPAPAELGRPDNQPTQ</sequence>
<proteinExistence type="predicted"/>
<evidence type="ECO:0000256" key="2">
    <source>
        <dbReference type="ARBA" id="ARBA00004236"/>
    </source>
</evidence>
<dbReference type="CDD" id="cd00082">
    <property type="entry name" value="HisKA"/>
    <property type="match status" value="1"/>
</dbReference>
<dbReference type="SMART" id="SM00387">
    <property type="entry name" value="HATPase_c"/>
    <property type="match status" value="1"/>
</dbReference>
<dbReference type="Pfam" id="PF00512">
    <property type="entry name" value="HisKA"/>
    <property type="match status" value="1"/>
</dbReference>
<evidence type="ECO:0000256" key="8">
    <source>
        <dbReference type="ARBA" id="ARBA00022989"/>
    </source>
</evidence>
<evidence type="ECO:0000256" key="7">
    <source>
        <dbReference type="ARBA" id="ARBA00022777"/>
    </source>
</evidence>
<dbReference type="CDD" id="cd06225">
    <property type="entry name" value="HAMP"/>
    <property type="match status" value="1"/>
</dbReference>
<comment type="caution">
    <text evidence="13">The sequence shown here is derived from an EMBL/GenBank/DDBJ whole genome shotgun (WGS) entry which is preliminary data.</text>
</comment>
<keyword evidence="5" id="KW-0808">Transferase</keyword>
<evidence type="ECO:0000256" key="4">
    <source>
        <dbReference type="ARBA" id="ARBA00022553"/>
    </source>
</evidence>
<dbReference type="CDD" id="cd00075">
    <property type="entry name" value="HATPase"/>
    <property type="match status" value="1"/>
</dbReference>
<dbReference type="SMART" id="SM00304">
    <property type="entry name" value="HAMP"/>
    <property type="match status" value="1"/>
</dbReference>
<dbReference type="SUPFAM" id="SSF55874">
    <property type="entry name" value="ATPase domain of HSP90 chaperone/DNA topoisomerase II/histidine kinase"/>
    <property type="match status" value="1"/>
</dbReference>
<dbReference type="Proteomes" id="UP001595872">
    <property type="component" value="Unassembled WGS sequence"/>
</dbReference>
<evidence type="ECO:0000259" key="12">
    <source>
        <dbReference type="PROSITE" id="PS50885"/>
    </source>
</evidence>
<dbReference type="PANTHER" id="PTHR45436:SF5">
    <property type="entry name" value="SENSOR HISTIDINE KINASE TRCS"/>
    <property type="match status" value="1"/>
</dbReference>
<organism evidence="13 14">
    <name type="scientific">Actinomadura gamaensis</name>
    <dbReference type="NCBI Taxonomy" id="1763541"/>
    <lineage>
        <taxon>Bacteria</taxon>
        <taxon>Bacillati</taxon>
        <taxon>Actinomycetota</taxon>
        <taxon>Actinomycetes</taxon>
        <taxon>Streptosporangiales</taxon>
        <taxon>Thermomonosporaceae</taxon>
        <taxon>Actinomadura</taxon>
    </lineage>
</organism>
<dbReference type="Gene3D" id="3.30.565.10">
    <property type="entry name" value="Histidine kinase-like ATPase, C-terminal domain"/>
    <property type="match status" value="1"/>
</dbReference>
<dbReference type="SUPFAM" id="SSF47384">
    <property type="entry name" value="Homodimeric domain of signal transducing histidine kinase"/>
    <property type="match status" value="1"/>
</dbReference>
<dbReference type="RefSeq" id="WP_378262526.1">
    <property type="nucleotide sequence ID" value="NZ_JBHSIT010000012.1"/>
</dbReference>